<gene>
    <name evidence="2" type="ORF">CAPTEDRAFT_218922</name>
</gene>
<dbReference type="EMBL" id="AMQN01005350">
    <property type="status" value="NOT_ANNOTATED_CDS"/>
    <property type="molecule type" value="Genomic_DNA"/>
</dbReference>
<dbReference type="EnsemblMetazoa" id="CapteT218922">
    <property type="protein sequence ID" value="CapteP218922"/>
    <property type="gene ID" value="CapteG218922"/>
</dbReference>
<evidence type="ECO:0000313" key="4">
    <source>
        <dbReference type="Proteomes" id="UP000014760"/>
    </source>
</evidence>
<feature type="compositionally biased region" description="Polar residues" evidence="1">
    <location>
        <begin position="207"/>
        <end position="220"/>
    </location>
</feature>
<protein>
    <submittedName>
        <fullName evidence="2 3">Uncharacterized protein</fullName>
    </submittedName>
</protein>
<reference evidence="3" key="3">
    <citation type="submission" date="2015-06" db="UniProtKB">
        <authorList>
            <consortium name="EnsemblMetazoa"/>
        </authorList>
    </citation>
    <scope>IDENTIFICATION</scope>
</reference>
<evidence type="ECO:0000313" key="3">
    <source>
        <dbReference type="EnsemblMetazoa" id="CapteP218922"/>
    </source>
</evidence>
<evidence type="ECO:0000256" key="1">
    <source>
        <dbReference type="SAM" id="MobiDB-lite"/>
    </source>
</evidence>
<sequence>MIMIMIWYQCGSLSQCVGTYILRDLDLRRNDWDTESKRISSFSQRGMEPFDTYNNYHFGSNFSVGSVREGGGGPYFNPPHPLPYPLPSINKYQGLTYALGTRPAPYIPDVPQIDESKTDLHWRQLMEKMASLRMPELDYKPQDDWLLFQHLMAIIFRPPSGGGGGRKITIITSLSHLLHLNLLQLHRHVFQNPFPAFQRTWDQSQECPISPQQRNTAVSTRKTKSRLEEGLTGCNRGPGSPL</sequence>
<dbReference type="AlphaFoldDB" id="R7V253"/>
<proteinExistence type="predicted"/>
<dbReference type="Proteomes" id="UP000014760">
    <property type="component" value="Unassembled WGS sequence"/>
</dbReference>
<dbReference type="EMBL" id="KB295796">
    <property type="protein sequence ID" value="ELU12614.1"/>
    <property type="molecule type" value="Genomic_DNA"/>
</dbReference>
<name>R7V253_CAPTE</name>
<reference evidence="2 4" key="2">
    <citation type="journal article" date="2013" name="Nature">
        <title>Insights into bilaterian evolution from three spiralian genomes.</title>
        <authorList>
            <person name="Simakov O."/>
            <person name="Marletaz F."/>
            <person name="Cho S.J."/>
            <person name="Edsinger-Gonzales E."/>
            <person name="Havlak P."/>
            <person name="Hellsten U."/>
            <person name="Kuo D.H."/>
            <person name="Larsson T."/>
            <person name="Lv J."/>
            <person name="Arendt D."/>
            <person name="Savage R."/>
            <person name="Osoegawa K."/>
            <person name="de Jong P."/>
            <person name="Grimwood J."/>
            <person name="Chapman J.A."/>
            <person name="Shapiro H."/>
            <person name="Aerts A."/>
            <person name="Otillar R.P."/>
            <person name="Terry A.Y."/>
            <person name="Boore J.L."/>
            <person name="Grigoriev I.V."/>
            <person name="Lindberg D.R."/>
            <person name="Seaver E.C."/>
            <person name="Weisblat D.A."/>
            <person name="Putnam N.H."/>
            <person name="Rokhsar D.S."/>
        </authorList>
    </citation>
    <scope>NUCLEOTIDE SEQUENCE</scope>
    <source>
        <strain evidence="2 4">I ESC-2004</strain>
    </source>
</reference>
<dbReference type="HOGENOM" id="CLU_1148122_0_0_1"/>
<reference evidence="4" key="1">
    <citation type="submission" date="2012-12" db="EMBL/GenBank/DDBJ databases">
        <authorList>
            <person name="Hellsten U."/>
            <person name="Grimwood J."/>
            <person name="Chapman J.A."/>
            <person name="Shapiro H."/>
            <person name="Aerts A."/>
            <person name="Otillar R.P."/>
            <person name="Terry A.Y."/>
            <person name="Boore J.L."/>
            <person name="Simakov O."/>
            <person name="Marletaz F."/>
            <person name="Cho S.-J."/>
            <person name="Edsinger-Gonzales E."/>
            <person name="Havlak P."/>
            <person name="Kuo D.-H."/>
            <person name="Larsson T."/>
            <person name="Lv J."/>
            <person name="Arendt D."/>
            <person name="Savage R."/>
            <person name="Osoegawa K."/>
            <person name="de Jong P."/>
            <person name="Lindberg D.R."/>
            <person name="Seaver E.C."/>
            <person name="Weisblat D.A."/>
            <person name="Putnam N.H."/>
            <person name="Grigoriev I.V."/>
            <person name="Rokhsar D.S."/>
        </authorList>
    </citation>
    <scope>NUCLEOTIDE SEQUENCE</scope>
    <source>
        <strain evidence="4">I ESC-2004</strain>
    </source>
</reference>
<organism evidence="2">
    <name type="scientific">Capitella teleta</name>
    <name type="common">Polychaete worm</name>
    <dbReference type="NCBI Taxonomy" id="283909"/>
    <lineage>
        <taxon>Eukaryota</taxon>
        <taxon>Metazoa</taxon>
        <taxon>Spiralia</taxon>
        <taxon>Lophotrochozoa</taxon>
        <taxon>Annelida</taxon>
        <taxon>Polychaeta</taxon>
        <taxon>Sedentaria</taxon>
        <taxon>Scolecida</taxon>
        <taxon>Capitellidae</taxon>
        <taxon>Capitella</taxon>
    </lineage>
</organism>
<keyword evidence="4" id="KW-1185">Reference proteome</keyword>
<dbReference type="EMBL" id="AMQN01005351">
    <property type="status" value="NOT_ANNOTATED_CDS"/>
    <property type="molecule type" value="Genomic_DNA"/>
</dbReference>
<accession>R7V253</accession>
<evidence type="ECO:0000313" key="2">
    <source>
        <dbReference type="EMBL" id="ELU12614.1"/>
    </source>
</evidence>
<feature type="region of interest" description="Disordered" evidence="1">
    <location>
        <begin position="207"/>
        <end position="242"/>
    </location>
</feature>